<dbReference type="AlphaFoldDB" id="A0A6H2A1F4"/>
<reference evidence="1" key="1">
    <citation type="submission" date="2020-03" db="EMBL/GenBank/DDBJ databases">
        <title>The deep terrestrial virosphere.</title>
        <authorList>
            <person name="Holmfeldt K."/>
            <person name="Nilsson E."/>
            <person name="Simone D."/>
            <person name="Lopez-Fernandez M."/>
            <person name="Wu X."/>
            <person name="de Brujin I."/>
            <person name="Lundin D."/>
            <person name="Andersson A."/>
            <person name="Bertilsson S."/>
            <person name="Dopson M."/>
        </authorList>
    </citation>
    <scope>NUCLEOTIDE SEQUENCE</scope>
    <source>
        <strain evidence="1">TM448A03437</strain>
    </source>
</reference>
<dbReference type="EMBL" id="MT144414">
    <property type="protein sequence ID" value="QJA53345.1"/>
    <property type="molecule type" value="Genomic_DNA"/>
</dbReference>
<accession>A0A6H2A1F4</accession>
<proteinExistence type="predicted"/>
<evidence type="ECO:0000313" key="1">
    <source>
        <dbReference type="EMBL" id="QJA53345.1"/>
    </source>
</evidence>
<name>A0A6H2A1F4_9ZZZZ</name>
<gene>
    <name evidence="1" type="ORF">TM448A03437_0009</name>
</gene>
<organism evidence="1">
    <name type="scientific">viral metagenome</name>
    <dbReference type="NCBI Taxonomy" id="1070528"/>
    <lineage>
        <taxon>unclassified sequences</taxon>
        <taxon>metagenomes</taxon>
        <taxon>organismal metagenomes</taxon>
    </lineage>
</organism>
<sequence length="684" mass="72884">MKPWWKRTEYVLVWAVLLGLMLGVVCSLVEAQVCPSYVRAWVIAYMKDAVGNIDTVYVHYTDSLSVKKLVADWGDIDTLNCDTLYCSGGEAVVRLYVSNFIDVDSTNTDHLVFNTHAYGDSLWTDDIVGNWADIDTLTGDTIRYTNAVLDTIRSDMYFKQSNIAMHYTTNGADSYGDTVKFYGVYKHGVIGGGQTGWSYIRSEGGQGDNSGDLVLDGGNITDGTAYKRGNVMIRSPLIRLTAASTWWNSVLDSPGWVEIWGGHADSSCIVVKTGSVTFGDGDNQASTTITCDGSTGTIETDNVIIDSLDVQHCVADINVTTDSVDAQHVVTNELNLTGCEIVYVPLTGDIQTYVDAADAGATLILASGAYTITDTINIDKQLNIVGQGNAGFVTTPVTPSHGTLITSSTANLPAFHISNDNVRITHLSINMTGAASIGVVTETDLTGLVLNNIDVIITATGTVTGFSFHGSNVVMRDLTFYITSTDGSAAGTLFWNNNTTTQDAICDCFNVTGTAVGVSGYAYSFACYNINDANTLTLNLSNSVCKALTGTAADVAVASYSTTTNNSTVNAYFCTFNGADYDAYQMGSNVINLGGSVLANGTVSGTVTYRTVMVSNTATVDSLDAQHVVADVHILTDSLNAEHVVGDFFVSEVTSCSIDSFKVNVAQDTLFFFVGGIKFAAEKP</sequence>
<protein>
    <submittedName>
        <fullName evidence="1">Uncharacterized protein</fullName>
    </submittedName>
</protein>